<dbReference type="Pfam" id="PF00413">
    <property type="entry name" value="Peptidase_M10"/>
    <property type="match status" value="1"/>
</dbReference>
<gene>
    <name evidence="7" type="ORF">P9B03_07170</name>
</gene>
<dbReference type="InterPro" id="IPR001818">
    <property type="entry name" value="Pept_M10_metallopeptidase"/>
</dbReference>
<dbReference type="SUPFAM" id="SSF55486">
    <property type="entry name" value="Metalloproteases ('zincins'), catalytic domain"/>
    <property type="match status" value="1"/>
</dbReference>
<dbReference type="GO" id="GO:0008270">
    <property type="term" value="F:zinc ion binding"/>
    <property type="evidence" value="ECO:0007669"/>
    <property type="project" value="InterPro"/>
</dbReference>
<keyword evidence="8" id="KW-1185">Reference proteome</keyword>
<keyword evidence="2" id="KW-0479">Metal-binding</keyword>
<feature type="transmembrane region" description="Helical" evidence="5">
    <location>
        <begin position="7"/>
        <end position="27"/>
    </location>
</feature>
<evidence type="ECO:0000256" key="4">
    <source>
        <dbReference type="ARBA" id="ARBA00022833"/>
    </source>
</evidence>
<evidence type="ECO:0000256" key="3">
    <source>
        <dbReference type="ARBA" id="ARBA00022801"/>
    </source>
</evidence>
<dbReference type="AlphaFoldDB" id="A0AAW9NR97"/>
<dbReference type="InterPro" id="IPR024079">
    <property type="entry name" value="MetalloPept_cat_dom_sf"/>
</dbReference>
<dbReference type="GO" id="GO:0004222">
    <property type="term" value="F:metalloendopeptidase activity"/>
    <property type="evidence" value="ECO:0007669"/>
    <property type="project" value="InterPro"/>
</dbReference>
<dbReference type="EMBL" id="JARSFG010000010">
    <property type="protein sequence ID" value="MEC1178259.1"/>
    <property type="molecule type" value="Genomic_DNA"/>
</dbReference>
<comment type="caution">
    <text evidence="7">The sequence shown here is derived from an EMBL/GenBank/DDBJ whole genome shotgun (WGS) entry which is preliminary data.</text>
</comment>
<evidence type="ECO:0000313" key="8">
    <source>
        <dbReference type="Proteomes" id="UP001344888"/>
    </source>
</evidence>
<keyword evidence="1" id="KW-0645">Protease</keyword>
<dbReference type="EC" id="3.4.24.-" evidence="7"/>
<proteinExistence type="predicted"/>
<sequence length="176" mass="19291">MKNFKKIICSFIVISTLILVFTLSSFFRGTENSEAAIISVKTLTWNLVDSGKNLDWGGNSAYLSSFTSGVSTWNAYKPGVIRKDTLSTIEDVTISDYTEVSNTAGVASPSGTIRFNTHIMKNLDPTQKLNVATHELGHVLGLAHNVATDVMYEYVSNNVNLSINDKASYDAAYSKY</sequence>
<accession>A0AAW9NR97</accession>
<evidence type="ECO:0000256" key="5">
    <source>
        <dbReference type="SAM" id="Phobius"/>
    </source>
</evidence>
<protein>
    <submittedName>
        <fullName evidence="7">Matrixin family metalloprotease</fullName>
        <ecNumber evidence="7">3.4.24.-</ecNumber>
    </submittedName>
</protein>
<keyword evidence="4" id="KW-0862">Zinc</keyword>
<organism evidence="7 8">
    <name type="scientific">Metasolibacillus meyeri</name>
    <dbReference type="NCBI Taxonomy" id="1071052"/>
    <lineage>
        <taxon>Bacteria</taxon>
        <taxon>Bacillati</taxon>
        <taxon>Bacillota</taxon>
        <taxon>Bacilli</taxon>
        <taxon>Bacillales</taxon>
        <taxon>Caryophanaceae</taxon>
        <taxon>Metasolibacillus</taxon>
    </lineage>
</organism>
<keyword evidence="5" id="KW-0812">Transmembrane</keyword>
<dbReference type="RefSeq" id="WP_326122805.1">
    <property type="nucleotide sequence ID" value="NZ_JARSFG010000010.1"/>
</dbReference>
<dbReference type="Proteomes" id="UP001344888">
    <property type="component" value="Unassembled WGS sequence"/>
</dbReference>
<evidence type="ECO:0000259" key="6">
    <source>
        <dbReference type="Pfam" id="PF00413"/>
    </source>
</evidence>
<keyword evidence="5" id="KW-1133">Transmembrane helix</keyword>
<dbReference type="Gene3D" id="3.40.390.10">
    <property type="entry name" value="Collagenase (Catalytic Domain)"/>
    <property type="match status" value="1"/>
</dbReference>
<keyword evidence="5" id="KW-0472">Membrane</keyword>
<evidence type="ECO:0000256" key="1">
    <source>
        <dbReference type="ARBA" id="ARBA00022670"/>
    </source>
</evidence>
<keyword evidence="3 7" id="KW-0378">Hydrolase</keyword>
<evidence type="ECO:0000313" key="7">
    <source>
        <dbReference type="EMBL" id="MEC1178259.1"/>
    </source>
</evidence>
<evidence type="ECO:0000256" key="2">
    <source>
        <dbReference type="ARBA" id="ARBA00022723"/>
    </source>
</evidence>
<keyword evidence="7" id="KW-0482">Metalloprotease</keyword>
<dbReference type="GO" id="GO:0006508">
    <property type="term" value="P:proteolysis"/>
    <property type="evidence" value="ECO:0007669"/>
    <property type="project" value="UniProtKB-KW"/>
</dbReference>
<name>A0AAW9NR97_9BACL</name>
<dbReference type="GO" id="GO:0031012">
    <property type="term" value="C:extracellular matrix"/>
    <property type="evidence" value="ECO:0007669"/>
    <property type="project" value="InterPro"/>
</dbReference>
<reference evidence="7 8" key="1">
    <citation type="submission" date="2023-03" db="EMBL/GenBank/DDBJ databases">
        <title>Bacillus Genome Sequencing.</title>
        <authorList>
            <person name="Dunlap C."/>
        </authorList>
    </citation>
    <scope>NUCLEOTIDE SEQUENCE [LARGE SCALE GENOMIC DNA]</scope>
    <source>
        <strain evidence="7 8">B-59205</strain>
    </source>
</reference>
<feature type="domain" description="Peptidase M10 metallopeptidase" evidence="6">
    <location>
        <begin position="127"/>
        <end position="173"/>
    </location>
</feature>